<dbReference type="PROSITE" id="PS50110">
    <property type="entry name" value="RESPONSE_REGULATORY"/>
    <property type="match status" value="1"/>
</dbReference>
<feature type="modified residue" description="4-aspartylphosphate" evidence="2">
    <location>
        <position position="55"/>
    </location>
</feature>
<sequence>MERQYQILIVDDDDDILSSYQDYFTKQGFIVKVAHNGIEGLEKLREIDFDVALVDINMPNMNGLEMIKQANKENIDTDMVILSGEGEGDRNDAIAAINIGVSAWFEKSRGVMSDLLNKIKELSGFISLNEIERLLSALHQPDGYR</sequence>
<dbReference type="EMBL" id="JAUCGM010000007">
    <property type="protein sequence ID" value="MDM8561816.1"/>
    <property type="molecule type" value="Genomic_DNA"/>
</dbReference>
<keyword evidence="5" id="KW-1185">Reference proteome</keyword>
<dbReference type="Proteomes" id="UP001171945">
    <property type="component" value="Unassembled WGS sequence"/>
</dbReference>
<feature type="domain" description="Response regulatory" evidence="3">
    <location>
        <begin position="6"/>
        <end position="122"/>
    </location>
</feature>
<reference evidence="4" key="1">
    <citation type="submission" date="2023-06" db="EMBL/GenBank/DDBJ databases">
        <title>Uncultivated large filamentous bacteria from sulfidic sediments reveal new species and different genomic features in energy metabolism and defense.</title>
        <authorList>
            <person name="Fonseca A."/>
        </authorList>
    </citation>
    <scope>NUCLEOTIDE SEQUENCE</scope>
    <source>
        <strain evidence="4">HSG4</strain>
    </source>
</reference>
<keyword evidence="1 2" id="KW-0597">Phosphoprotein</keyword>
<dbReference type="PANTHER" id="PTHR44591:SF3">
    <property type="entry name" value="RESPONSE REGULATORY DOMAIN-CONTAINING PROTEIN"/>
    <property type="match status" value="1"/>
</dbReference>
<dbReference type="CDD" id="cd00156">
    <property type="entry name" value="REC"/>
    <property type="match status" value="1"/>
</dbReference>
<evidence type="ECO:0000313" key="5">
    <source>
        <dbReference type="Proteomes" id="UP001171945"/>
    </source>
</evidence>
<organism evidence="4 5">
    <name type="scientific">Candidatus Marithioploca araucensis</name>
    <dbReference type="NCBI Taxonomy" id="70273"/>
    <lineage>
        <taxon>Bacteria</taxon>
        <taxon>Pseudomonadati</taxon>
        <taxon>Pseudomonadota</taxon>
        <taxon>Gammaproteobacteria</taxon>
        <taxon>Thiotrichales</taxon>
        <taxon>Thiotrichaceae</taxon>
        <taxon>Candidatus Marithioploca</taxon>
    </lineage>
</organism>
<dbReference type="PANTHER" id="PTHR44591">
    <property type="entry name" value="STRESS RESPONSE REGULATOR PROTEIN 1"/>
    <property type="match status" value="1"/>
</dbReference>
<evidence type="ECO:0000256" key="2">
    <source>
        <dbReference type="PROSITE-ProRule" id="PRU00169"/>
    </source>
</evidence>
<dbReference type="Gene3D" id="3.40.50.2300">
    <property type="match status" value="1"/>
</dbReference>
<dbReference type="InterPro" id="IPR050595">
    <property type="entry name" value="Bact_response_regulator"/>
</dbReference>
<dbReference type="SUPFAM" id="SSF52172">
    <property type="entry name" value="CheY-like"/>
    <property type="match status" value="1"/>
</dbReference>
<dbReference type="InterPro" id="IPR001789">
    <property type="entry name" value="Sig_transdc_resp-reg_receiver"/>
</dbReference>
<accession>A0ABT7VQ75</accession>
<evidence type="ECO:0000256" key="1">
    <source>
        <dbReference type="ARBA" id="ARBA00022553"/>
    </source>
</evidence>
<protein>
    <submittedName>
        <fullName evidence="4">Response regulator</fullName>
    </submittedName>
</protein>
<dbReference type="Pfam" id="PF00072">
    <property type="entry name" value="Response_reg"/>
    <property type="match status" value="1"/>
</dbReference>
<dbReference type="SMART" id="SM00448">
    <property type="entry name" value="REC"/>
    <property type="match status" value="1"/>
</dbReference>
<evidence type="ECO:0000259" key="3">
    <source>
        <dbReference type="PROSITE" id="PS50110"/>
    </source>
</evidence>
<evidence type="ECO:0000313" key="4">
    <source>
        <dbReference type="EMBL" id="MDM8561816.1"/>
    </source>
</evidence>
<proteinExistence type="predicted"/>
<name>A0ABT7VQ75_9GAMM</name>
<gene>
    <name evidence="4" type="ORF">QUF54_00500</name>
</gene>
<comment type="caution">
    <text evidence="4">The sequence shown here is derived from an EMBL/GenBank/DDBJ whole genome shotgun (WGS) entry which is preliminary data.</text>
</comment>
<dbReference type="InterPro" id="IPR011006">
    <property type="entry name" value="CheY-like_superfamily"/>
</dbReference>